<evidence type="ECO:0000313" key="3">
    <source>
        <dbReference type="Proteomes" id="UP000004169"/>
    </source>
</evidence>
<dbReference type="eggNOG" id="COG2242">
    <property type="taxonomic scope" value="Bacteria"/>
</dbReference>
<dbReference type="InterPro" id="IPR053188">
    <property type="entry name" value="FkbM_Methyltransferase"/>
</dbReference>
<proteinExistence type="predicted"/>
<dbReference type="InterPro" id="IPR029063">
    <property type="entry name" value="SAM-dependent_MTases_sf"/>
</dbReference>
<sequence length="247" mass="26980">MSALMSLRRRWHQFRKLLFLLPVPLFRRGLRHGVAATVEHWPLLSTLTMATVVDVGANRGQFSLLARALWPQATIHAFEPEVFAATTLERLMADDSRFHSFQLALGASHGFVPLFVSHRSDNSSLLPAGELQLRYCRGAARARTDEVALERLDSVLSASSVVAPALLKLDVQGGELAVLEGAEKIIDRFSHVLVEVSFVPLYTGQPLAGAVDAWLNAHGFRLAGLGEPGRDAAGRAVQVDLLFVKEA</sequence>
<keyword evidence="2" id="KW-0489">Methyltransferase</keyword>
<dbReference type="PANTHER" id="PTHR36973">
    <property type="entry name" value="SLL1456 PROTEIN-RELATED"/>
    <property type="match status" value="1"/>
</dbReference>
<evidence type="ECO:0000313" key="2">
    <source>
        <dbReference type="EMBL" id="CCG41380.1"/>
    </source>
</evidence>
<feature type="domain" description="Methyltransferase FkbM" evidence="1">
    <location>
        <begin position="54"/>
        <end position="222"/>
    </location>
</feature>
<protein>
    <submittedName>
        <fullName evidence="2">Putative Methyltransferase, FkbM family</fullName>
    </submittedName>
</protein>
<dbReference type="AlphaFoldDB" id="H8FSP2"/>
<dbReference type="GO" id="GO:0032259">
    <property type="term" value="P:methylation"/>
    <property type="evidence" value="ECO:0007669"/>
    <property type="project" value="UniProtKB-KW"/>
</dbReference>
<dbReference type="Pfam" id="PF05050">
    <property type="entry name" value="Methyltransf_21"/>
    <property type="match status" value="1"/>
</dbReference>
<dbReference type="SUPFAM" id="SSF53335">
    <property type="entry name" value="S-adenosyl-L-methionine-dependent methyltransferases"/>
    <property type="match status" value="1"/>
</dbReference>
<dbReference type="GO" id="GO:0008171">
    <property type="term" value="F:O-methyltransferase activity"/>
    <property type="evidence" value="ECO:0007669"/>
    <property type="project" value="TreeGrafter"/>
</dbReference>
<keyword evidence="3" id="KW-1185">Reference proteome</keyword>
<reference evidence="2 3" key="1">
    <citation type="journal article" date="2012" name="J. Bacteriol.">
        <title>Draft Genome Sequence of the Purple Photosynthetic Bacterium Phaeospirillum molischianum DSM120, a Particularly Versatile Bacterium.</title>
        <authorList>
            <person name="Duquesne K."/>
            <person name="Prima V."/>
            <person name="Ji B."/>
            <person name="Rouy Z."/>
            <person name="Medigue C."/>
            <person name="Talla E."/>
            <person name="Sturgis J.N."/>
        </authorList>
    </citation>
    <scope>NUCLEOTIDE SEQUENCE [LARGE SCALE GENOMIC DNA]</scope>
    <source>
        <strain evidence="3">DSM120</strain>
    </source>
</reference>
<name>H8FSP2_MAGML</name>
<organism evidence="2 3">
    <name type="scientific">Magnetospirillum molischianum DSM 120</name>
    <dbReference type="NCBI Taxonomy" id="1150626"/>
    <lineage>
        <taxon>Bacteria</taxon>
        <taxon>Pseudomonadati</taxon>
        <taxon>Pseudomonadota</taxon>
        <taxon>Alphaproteobacteria</taxon>
        <taxon>Rhodospirillales</taxon>
        <taxon>Rhodospirillaceae</taxon>
        <taxon>Magnetospirillum</taxon>
    </lineage>
</organism>
<dbReference type="InterPro" id="IPR006342">
    <property type="entry name" value="FkbM_mtfrase"/>
</dbReference>
<dbReference type="Proteomes" id="UP000004169">
    <property type="component" value="Unassembled WGS sequence"/>
</dbReference>
<evidence type="ECO:0000259" key="1">
    <source>
        <dbReference type="Pfam" id="PF05050"/>
    </source>
</evidence>
<dbReference type="EMBL" id="CAHP01000020">
    <property type="protein sequence ID" value="CCG41380.1"/>
    <property type="molecule type" value="Genomic_DNA"/>
</dbReference>
<dbReference type="STRING" id="1150626.PHAMO_270221"/>
<dbReference type="RefSeq" id="WP_002728429.1">
    <property type="nucleotide sequence ID" value="NZ_CAHP01000020.1"/>
</dbReference>
<gene>
    <name evidence="2" type="ORF">PHAMO_270221</name>
</gene>
<comment type="caution">
    <text evidence="2">The sequence shown here is derived from an EMBL/GenBank/DDBJ whole genome shotgun (WGS) entry which is preliminary data.</text>
</comment>
<accession>H8FSP2</accession>
<dbReference type="Gene3D" id="3.40.50.150">
    <property type="entry name" value="Vaccinia Virus protein VP39"/>
    <property type="match status" value="1"/>
</dbReference>
<dbReference type="PANTHER" id="PTHR36973:SF4">
    <property type="entry name" value="NODULATION PROTEIN"/>
    <property type="match status" value="1"/>
</dbReference>
<dbReference type="NCBIfam" id="TIGR01444">
    <property type="entry name" value="fkbM_fam"/>
    <property type="match status" value="1"/>
</dbReference>
<keyword evidence="2" id="KW-0808">Transferase</keyword>
<dbReference type="OrthoDB" id="292760at2"/>